<feature type="signal peptide" evidence="2">
    <location>
        <begin position="1"/>
        <end position="23"/>
    </location>
</feature>
<feature type="chain" id="PRO_5036383835" description="PDZ domain-containing protein" evidence="2">
    <location>
        <begin position="24"/>
        <end position="189"/>
    </location>
</feature>
<keyword evidence="4" id="KW-1185">Reference proteome</keyword>
<name>A0A6C2YHM3_9BACT</name>
<gene>
    <name evidence="3" type="ORF">GMBLW1_32090</name>
</gene>
<dbReference type="EMBL" id="LR593887">
    <property type="protein sequence ID" value="VTR96920.1"/>
    <property type="molecule type" value="Genomic_DNA"/>
</dbReference>
<reference evidence="3" key="1">
    <citation type="submission" date="2019-04" db="EMBL/GenBank/DDBJ databases">
        <authorList>
            <consortium name="Science for Life Laboratories"/>
        </authorList>
    </citation>
    <scope>NUCLEOTIDE SEQUENCE</scope>
    <source>
        <strain evidence="3">MBLW1</strain>
    </source>
</reference>
<dbReference type="Proteomes" id="UP000464378">
    <property type="component" value="Chromosome"/>
</dbReference>
<evidence type="ECO:0000256" key="2">
    <source>
        <dbReference type="SAM" id="SignalP"/>
    </source>
</evidence>
<evidence type="ECO:0008006" key="5">
    <source>
        <dbReference type="Google" id="ProtNLM"/>
    </source>
</evidence>
<evidence type="ECO:0000313" key="3">
    <source>
        <dbReference type="EMBL" id="VIP00751.1"/>
    </source>
</evidence>
<feature type="region of interest" description="Disordered" evidence="1">
    <location>
        <begin position="31"/>
        <end position="88"/>
    </location>
</feature>
<organism evidence="3">
    <name type="scientific">Tuwongella immobilis</name>
    <dbReference type="NCBI Taxonomy" id="692036"/>
    <lineage>
        <taxon>Bacteria</taxon>
        <taxon>Pseudomonadati</taxon>
        <taxon>Planctomycetota</taxon>
        <taxon>Planctomycetia</taxon>
        <taxon>Gemmatales</taxon>
        <taxon>Gemmataceae</taxon>
        <taxon>Tuwongella</taxon>
    </lineage>
</organism>
<sequence>MCIRTRLTLIVILVAAGQTPLVAQEIRSMPAIPIKPGSSGDERIDFPPLQQLDPARLPGAKPTPIPQPETPPRRDDGQDGPRVAPGDPLYLPNLKLTVRQNRRGVVEVVKVDRDALRILVARGTGLSPEVFVPGDTIYGFDGHVVRSVEDLERLSRGRGWKYVEGIDAGTSIGNAYMGRIFLGPDPRGE</sequence>
<dbReference type="KEGG" id="tim:GMBLW1_32090"/>
<dbReference type="RefSeq" id="WP_162655937.1">
    <property type="nucleotide sequence ID" value="NZ_LR593887.1"/>
</dbReference>
<keyword evidence="2" id="KW-0732">Signal</keyword>
<feature type="compositionally biased region" description="Pro residues" evidence="1">
    <location>
        <begin position="61"/>
        <end position="70"/>
    </location>
</feature>
<proteinExistence type="predicted"/>
<evidence type="ECO:0000313" key="4">
    <source>
        <dbReference type="Proteomes" id="UP000464378"/>
    </source>
</evidence>
<dbReference type="InParanoid" id="A0A6C2YHM3"/>
<evidence type="ECO:0000256" key="1">
    <source>
        <dbReference type="SAM" id="MobiDB-lite"/>
    </source>
</evidence>
<dbReference type="EMBL" id="LR586016">
    <property type="protein sequence ID" value="VIP00751.1"/>
    <property type="molecule type" value="Genomic_DNA"/>
</dbReference>
<accession>A0A6C2YHM3</accession>
<protein>
    <recommendedName>
        <fullName evidence="5">PDZ domain-containing protein</fullName>
    </recommendedName>
</protein>
<dbReference type="AlphaFoldDB" id="A0A6C2YHM3"/>